<keyword evidence="1" id="KW-1133">Transmembrane helix</keyword>
<dbReference type="Proteomes" id="UP000640335">
    <property type="component" value="Unassembled WGS sequence"/>
</dbReference>
<dbReference type="InterPro" id="IPR052955">
    <property type="entry name" value="UPF0703_membrane_permease"/>
</dbReference>
<accession>A0ABR8Q7W0</accession>
<evidence type="ECO:0000259" key="2">
    <source>
        <dbReference type="Pfam" id="PF21537"/>
    </source>
</evidence>
<reference evidence="3 4" key="1">
    <citation type="submission" date="2020-08" db="EMBL/GenBank/DDBJ databases">
        <title>A Genomic Blueprint of the Chicken Gut Microbiome.</title>
        <authorList>
            <person name="Gilroy R."/>
            <person name="Ravi A."/>
            <person name="Getino M."/>
            <person name="Pursley I."/>
            <person name="Horton D.L."/>
            <person name="Alikhan N.-F."/>
            <person name="Baker D."/>
            <person name="Gharbi K."/>
            <person name="Hall N."/>
            <person name="Watson M."/>
            <person name="Adriaenssens E.M."/>
            <person name="Foster-Nyarko E."/>
            <person name="Jarju S."/>
            <person name="Secka A."/>
            <person name="Antonio M."/>
            <person name="Oren A."/>
            <person name="Chaudhuri R."/>
            <person name="La Ragione R.M."/>
            <person name="Hildebrand F."/>
            <person name="Pallen M.J."/>
        </authorList>
    </citation>
    <scope>NUCLEOTIDE SEQUENCE [LARGE SCALE GENOMIC DNA]</scope>
    <source>
        <strain evidence="3 4">Sa3CUN1</strain>
    </source>
</reference>
<feature type="transmembrane region" description="Helical" evidence="1">
    <location>
        <begin position="74"/>
        <end position="93"/>
    </location>
</feature>
<keyword evidence="1" id="KW-0812">Transmembrane</keyword>
<name>A0ABR8Q7W0_9CLOT</name>
<organism evidence="3 4">
    <name type="scientific">Clostridium gallinarum</name>
    <dbReference type="NCBI Taxonomy" id="2762246"/>
    <lineage>
        <taxon>Bacteria</taxon>
        <taxon>Bacillati</taxon>
        <taxon>Bacillota</taxon>
        <taxon>Clostridia</taxon>
        <taxon>Eubacteriales</taxon>
        <taxon>Clostridiaceae</taxon>
        <taxon>Clostridium</taxon>
    </lineage>
</organism>
<sequence>MKKFNVDEFIWLLILILMTFYINYLMISGEIYNYLSEKTTKNLYIAIVILPLFIFIQAMKVISFNSRRDTSMKFIPIIFTLTIGVLLIVRSNLYNGENTKSFKNILAKNAIEINHETHHIFEELESNGEEYLGKYIIFTGFVYKYEEDKFILAREEMNCCAADSYIIGIKTLANNKFDEGQWLQVLGKISYDNEYYLNIEEYIEVKEPNNIYF</sequence>
<evidence type="ECO:0000313" key="4">
    <source>
        <dbReference type="Proteomes" id="UP000640335"/>
    </source>
</evidence>
<dbReference type="EMBL" id="JACSQZ010000093">
    <property type="protein sequence ID" value="MBD7916521.1"/>
    <property type="molecule type" value="Genomic_DNA"/>
</dbReference>
<evidence type="ECO:0000256" key="1">
    <source>
        <dbReference type="SAM" id="Phobius"/>
    </source>
</evidence>
<dbReference type="PANTHER" id="PTHR40047:SF1">
    <property type="entry name" value="UPF0703 PROTEIN YCGQ"/>
    <property type="match status" value="1"/>
</dbReference>
<comment type="caution">
    <text evidence="3">The sequence shown here is derived from an EMBL/GenBank/DDBJ whole genome shotgun (WGS) entry which is preliminary data.</text>
</comment>
<dbReference type="Pfam" id="PF21537">
    <property type="entry name" value="DUF1980_C"/>
    <property type="match status" value="1"/>
</dbReference>
<keyword evidence="1" id="KW-0472">Membrane</keyword>
<keyword evidence="4" id="KW-1185">Reference proteome</keyword>
<dbReference type="RefSeq" id="WP_191751262.1">
    <property type="nucleotide sequence ID" value="NZ_JACSQZ010000093.1"/>
</dbReference>
<dbReference type="PANTHER" id="PTHR40047">
    <property type="entry name" value="UPF0703 PROTEIN YCGQ"/>
    <property type="match status" value="1"/>
</dbReference>
<evidence type="ECO:0000313" key="3">
    <source>
        <dbReference type="EMBL" id="MBD7916521.1"/>
    </source>
</evidence>
<feature type="transmembrane region" description="Helical" evidence="1">
    <location>
        <begin position="9"/>
        <end position="27"/>
    </location>
</feature>
<feature type="domain" description="DUF1980" evidence="2">
    <location>
        <begin position="93"/>
        <end position="212"/>
    </location>
</feature>
<proteinExistence type="predicted"/>
<protein>
    <submittedName>
        <fullName evidence="3">Membrane-spanning protein</fullName>
    </submittedName>
</protein>
<dbReference type="InterPro" id="IPR048447">
    <property type="entry name" value="DUF1980_C"/>
</dbReference>
<gene>
    <name evidence="3" type="ORF">H9660_15405</name>
</gene>
<feature type="transmembrane region" description="Helical" evidence="1">
    <location>
        <begin position="43"/>
        <end position="62"/>
    </location>
</feature>